<keyword evidence="2" id="KW-0813">Transport</keyword>
<dbReference type="Pfam" id="PF08402">
    <property type="entry name" value="TOBE_2"/>
    <property type="match status" value="1"/>
</dbReference>
<reference evidence="7 8" key="1">
    <citation type="submission" date="2019-07" db="EMBL/GenBank/DDBJ databases">
        <title>Full genome sequence of Devosia sp. Gsoil 520.</title>
        <authorList>
            <person name="Im W.-T."/>
        </authorList>
    </citation>
    <scope>NUCLEOTIDE SEQUENCE [LARGE SCALE GENOMIC DNA]</scope>
    <source>
        <strain evidence="7 8">Gsoil 520</strain>
    </source>
</reference>
<dbReference type="InterPro" id="IPR013611">
    <property type="entry name" value="Transp-assoc_OB_typ2"/>
</dbReference>
<evidence type="ECO:0000256" key="2">
    <source>
        <dbReference type="ARBA" id="ARBA00022448"/>
    </source>
</evidence>
<dbReference type="SMART" id="SM00382">
    <property type="entry name" value="AAA"/>
    <property type="match status" value="1"/>
</dbReference>
<dbReference type="Gene3D" id="2.40.50.100">
    <property type="match status" value="1"/>
</dbReference>
<feature type="region of interest" description="Disordered" evidence="5">
    <location>
        <begin position="1"/>
        <end position="28"/>
    </location>
</feature>
<dbReference type="OrthoDB" id="9802264at2"/>
<dbReference type="GO" id="GO:0043190">
    <property type="term" value="C:ATP-binding cassette (ABC) transporter complex"/>
    <property type="evidence" value="ECO:0007669"/>
    <property type="project" value="InterPro"/>
</dbReference>
<accession>A0A5B8LY83</accession>
<evidence type="ECO:0000259" key="6">
    <source>
        <dbReference type="PROSITE" id="PS50893"/>
    </source>
</evidence>
<feature type="domain" description="ABC transporter" evidence="6">
    <location>
        <begin position="31"/>
        <end position="261"/>
    </location>
</feature>
<proteinExistence type="inferred from homology"/>
<dbReference type="InterPro" id="IPR027417">
    <property type="entry name" value="P-loop_NTPase"/>
</dbReference>
<dbReference type="InterPro" id="IPR050093">
    <property type="entry name" value="ABC_SmlMolc_Importer"/>
</dbReference>
<dbReference type="Proteomes" id="UP000315364">
    <property type="component" value="Chromosome"/>
</dbReference>
<dbReference type="SUPFAM" id="SSF50331">
    <property type="entry name" value="MOP-like"/>
    <property type="match status" value="1"/>
</dbReference>
<dbReference type="KEGG" id="dea:FPZ08_19700"/>
<dbReference type="PANTHER" id="PTHR42781:SF4">
    <property type="entry name" value="SPERMIDINE_PUTRESCINE IMPORT ATP-BINDING PROTEIN POTA"/>
    <property type="match status" value="1"/>
</dbReference>
<dbReference type="InterPro" id="IPR003593">
    <property type="entry name" value="AAA+_ATPase"/>
</dbReference>
<gene>
    <name evidence="7" type="ORF">FPZ08_19700</name>
</gene>
<dbReference type="AlphaFoldDB" id="A0A5B8LY83"/>
<dbReference type="Gene3D" id="3.40.50.300">
    <property type="entry name" value="P-loop containing nucleotide triphosphate hydrolases"/>
    <property type="match status" value="1"/>
</dbReference>
<dbReference type="InterPro" id="IPR017871">
    <property type="entry name" value="ABC_transporter-like_CS"/>
</dbReference>
<dbReference type="PANTHER" id="PTHR42781">
    <property type="entry name" value="SPERMIDINE/PUTRESCINE IMPORT ATP-BINDING PROTEIN POTA"/>
    <property type="match status" value="1"/>
</dbReference>
<keyword evidence="3" id="KW-0547">Nucleotide-binding</keyword>
<dbReference type="Pfam" id="PF00005">
    <property type="entry name" value="ABC_tran"/>
    <property type="match status" value="1"/>
</dbReference>
<evidence type="ECO:0000256" key="1">
    <source>
        <dbReference type="ARBA" id="ARBA00005417"/>
    </source>
</evidence>
<dbReference type="EMBL" id="CP042304">
    <property type="protein sequence ID" value="QDZ12771.1"/>
    <property type="molecule type" value="Genomic_DNA"/>
</dbReference>
<keyword evidence="4 7" id="KW-0067">ATP-binding</keyword>
<dbReference type="GO" id="GO:0015847">
    <property type="term" value="P:putrescine transport"/>
    <property type="evidence" value="ECO:0007669"/>
    <property type="project" value="UniProtKB-ARBA"/>
</dbReference>
<dbReference type="GO" id="GO:0022857">
    <property type="term" value="F:transmembrane transporter activity"/>
    <property type="evidence" value="ECO:0007669"/>
    <property type="project" value="InterPro"/>
</dbReference>
<dbReference type="GO" id="GO:0005524">
    <property type="term" value="F:ATP binding"/>
    <property type="evidence" value="ECO:0007669"/>
    <property type="project" value="UniProtKB-KW"/>
</dbReference>
<evidence type="ECO:0000256" key="3">
    <source>
        <dbReference type="ARBA" id="ARBA00022741"/>
    </source>
</evidence>
<evidence type="ECO:0000313" key="8">
    <source>
        <dbReference type="Proteomes" id="UP000315364"/>
    </source>
</evidence>
<organism evidence="7 8">
    <name type="scientific">Devosia ginsengisoli</name>
    <dbReference type="NCBI Taxonomy" id="400770"/>
    <lineage>
        <taxon>Bacteria</taxon>
        <taxon>Pseudomonadati</taxon>
        <taxon>Pseudomonadota</taxon>
        <taxon>Alphaproteobacteria</taxon>
        <taxon>Hyphomicrobiales</taxon>
        <taxon>Devosiaceae</taxon>
        <taxon>Devosia</taxon>
    </lineage>
</organism>
<comment type="similarity">
    <text evidence="1">Belongs to the ABC transporter superfamily.</text>
</comment>
<dbReference type="GO" id="GO:0016887">
    <property type="term" value="F:ATP hydrolysis activity"/>
    <property type="evidence" value="ECO:0007669"/>
    <property type="project" value="InterPro"/>
</dbReference>
<protein>
    <submittedName>
        <fullName evidence="7">ABC transporter ATP-binding protein</fullName>
    </submittedName>
</protein>
<dbReference type="PROSITE" id="PS50893">
    <property type="entry name" value="ABC_TRANSPORTER_2"/>
    <property type="match status" value="1"/>
</dbReference>
<dbReference type="InterPro" id="IPR008995">
    <property type="entry name" value="Mo/tungstate-bd_C_term_dom"/>
</dbReference>
<evidence type="ECO:0000256" key="5">
    <source>
        <dbReference type="SAM" id="MobiDB-lite"/>
    </source>
</evidence>
<keyword evidence="8" id="KW-1185">Reference proteome</keyword>
<sequence length="390" mass="42090">MNASAIQTADMRNAASGTRSVSRETSHSVSAEFAGVTKSFGSVKALDNIDLAIEPGEFLTLLGPSGSGKSTLLTLLAGFDQPTSGAIKIGGKVQTHVPPNRRNQGIVFQSYALFPHMNVHDNLAYPLAARGIRGAEREQLIVRALERVRMEAYAERYPSQLSGGQQQRVALARAIVFNPPLLLMDESLSALDRNLREEMQFELKELHERLSATIVFVTHDQAEAVTMSDRIAVLNKGQLVQLGSPSALYKEPANKFVAGFLGEANFIEGVVDSHDGDFVRFTTTAGHSLLASSRKKHAKGEQVVAMVRPEGIECALTRPDGGVAAGDSVKSMPAVVERVVFLGNAHRYWLRAGDLQLIMTAPCSARTQTLASGDQVALSIHAHDLRIIEA</sequence>
<name>A0A5B8LY83_9HYPH</name>
<dbReference type="InterPro" id="IPR003439">
    <property type="entry name" value="ABC_transporter-like_ATP-bd"/>
</dbReference>
<dbReference type="PROSITE" id="PS00211">
    <property type="entry name" value="ABC_TRANSPORTER_1"/>
    <property type="match status" value="1"/>
</dbReference>
<dbReference type="SUPFAM" id="SSF52540">
    <property type="entry name" value="P-loop containing nucleoside triphosphate hydrolases"/>
    <property type="match status" value="1"/>
</dbReference>
<dbReference type="FunFam" id="3.40.50.300:FF:000133">
    <property type="entry name" value="Spermidine/putrescine import ATP-binding protein PotA"/>
    <property type="match status" value="1"/>
</dbReference>
<dbReference type="RefSeq" id="WP_146292106.1">
    <property type="nucleotide sequence ID" value="NZ_CP042304.1"/>
</dbReference>
<evidence type="ECO:0000256" key="4">
    <source>
        <dbReference type="ARBA" id="ARBA00022840"/>
    </source>
</evidence>
<evidence type="ECO:0000313" key="7">
    <source>
        <dbReference type="EMBL" id="QDZ12771.1"/>
    </source>
</evidence>